<dbReference type="GO" id="GO:0006355">
    <property type="term" value="P:regulation of DNA-templated transcription"/>
    <property type="evidence" value="ECO:0007669"/>
    <property type="project" value="InterPro"/>
</dbReference>
<reference evidence="1 2" key="1">
    <citation type="submission" date="2020-08" db="EMBL/GenBank/DDBJ databases">
        <title>Acidobacteriota in marine sediments use diverse sulfur dissimilation pathways.</title>
        <authorList>
            <person name="Wasmund K."/>
        </authorList>
    </citation>
    <scope>NUCLEOTIDE SEQUENCE [LARGE SCALE GENOMIC DNA]</scope>
    <source>
        <strain evidence="1">MAG AM4</strain>
    </source>
</reference>
<sequence>MRSVRLDEALETKLVEAASVSGKPVSDIIRQAIEERCEAILGRRLVHRLNDVTGIVHSRGGRARRSGEAFTAGLVRKRDNR</sequence>
<protein>
    <submittedName>
        <fullName evidence="1">Ribbon-helix-helix protein, CopG family</fullName>
    </submittedName>
</protein>
<evidence type="ECO:0000313" key="1">
    <source>
        <dbReference type="EMBL" id="MBD3869521.1"/>
    </source>
</evidence>
<comment type="caution">
    <text evidence="1">The sequence shown here is derived from an EMBL/GenBank/DDBJ whole genome shotgun (WGS) entry which is preliminary data.</text>
</comment>
<organism evidence="1 2">
    <name type="scientific">Candidatus Polarisedimenticola svalbardensis</name>
    <dbReference type="NCBI Taxonomy" id="2886004"/>
    <lineage>
        <taxon>Bacteria</taxon>
        <taxon>Pseudomonadati</taxon>
        <taxon>Acidobacteriota</taxon>
        <taxon>Candidatus Polarisedimenticolia</taxon>
        <taxon>Candidatus Polarisedimenticolales</taxon>
        <taxon>Candidatus Polarisedimenticolaceae</taxon>
        <taxon>Candidatus Polarisedimenticola</taxon>
    </lineage>
</organism>
<evidence type="ECO:0000313" key="2">
    <source>
        <dbReference type="Proteomes" id="UP000648239"/>
    </source>
</evidence>
<gene>
    <name evidence="1" type="ORF">IFK94_15480</name>
</gene>
<dbReference type="Proteomes" id="UP000648239">
    <property type="component" value="Unassembled WGS sequence"/>
</dbReference>
<dbReference type="AlphaFoldDB" id="A0A8J6YA89"/>
<dbReference type="EMBL" id="JACXWD010000104">
    <property type="protein sequence ID" value="MBD3869521.1"/>
    <property type="molecule type" value="Genomic_DNA"/>
</dbReference>
<name>A0A8J6YA89_9BACT</name>
<proteinExistence type="predicted"/>
<accession>A0A8J6YA89</accession>